<evidence type="ECO:0000256" key="2">
    <source>
        <dbReference type="SAM" id="Phobius"/>
    </source>
</evidence>
<organism evidence="4 5">
    <name type="scientific">Penicillium frequentans</name>
    <dbReference type="NCBI Taxonomy" id="3151616"/>
    <lineage>
        <taxon>Eukaryota</taxon>
        <taxon>Fungi</taxon>
        <taxon>Dikarya</taxon>
        <taxon>Ascomycota</taxon>
        <taxon>Pezizomycotina</taxon>
        <taxon>Eurotiomycetes</taxon>
        <taxon>Eurotiomycetidae</taxon>
        <taxon>Eurotiales</taxon>
        <taxon>Aspergillaceae</taxon>
        <taxon>Penicillium</taxon>
    </lineage>
</organism>
<comment type="caution">
    <text evidence="4">The sequence shown here is derived from an EMBL/GenBank/DDBJ whole genome shotgun (WGS) entry which is preliminary data.</text>
</comment>
<evidence type="ECO:0000256" key="3">
    <source>
        <dbReference type="SAM" id="SignalP"/>
    </source>
</evidence>
<accession>A0AAD6D576</accession>
<sequence length="288" mass="30555">TLGTKIMTATAIPLTTVFSPAAACTTDTWYIEYLSGTYHYDNAISATDAGWWLSQGPKEWSSCFPSGYKAATDFYFSPGLCPSGYTVASQSTDSLDGNVETRATCCPSGYSAQTENGLVWYSTNRCTSTNSNSNHAWTFTKTNEISSMTTADGINAKAVFIRWQSTDFTSPSATSMGATTNTGSSTVSPTATSQDTSADGKSSEAWIAGPVIGAVFACTLVALAAIWFTRRKYKQKTNVNPAQSGLWYHKRELGGDGPAVFEAPADTNSSSKKPLGELSAANPVSELP</sequence>
<feature type="region of interest" description="Disordered" evidence="1">
    <location>
        <begin position="257"/>
        <end position="288"/>
    </location>
</feature>
<keyword evidence="3" id="KW-0732">Signal</keyword>
<evidence type="ECO:0000313" key="4">
    <source>
        <dbReference type="EMBL" id="KAJ5556147.1"/>
    </source>
</evidence>
<name>A0AAD6D576_9EURO</name>
<keyword evidence="5" id="KW-1185">Reference proteome</keyword>
<evidence type="ECO:0000256" key="1">
    <source>
        <dbReference type="SAM" id="MobiDB-lite"/>
    </source>
</evidence>
<proteinExistence type="predicted"/>
<reference evidence="4 5" key="1">
    <citation type="journal article" date="2023" name="IMA Fungus">
        <title>Comparative genomic study of the Penicillium genus elucidates a diverse pangenome and 15 lateral gene transfer events.</title>
        <authorList>
            <person name="Petersen C."/>
            <person name="Sorensen T."/>
            <person name="Nielsen M.R."/>
            <person name="Sondergaard T.E."/>
            <person name="Sorensen J.L."/>
            <person name="Fitzpatrick D.A."/>
            <person name="Frisvad J.C."/>
            <person name="Nielsen K.L."/>
        </authorList>
    </citation>
    <scope>NUCLEOTIDE SEQUENCE [LARGE SCALE GENOMIC DNA]</scope>
    <source>
        <strain evidence="4 5">IBT 35679</strain>
    </source>
</reference>
<protein>
    <submittedName>
        <fullName evidence="4">Uncharacterized protein</fullName>
    </submittedName>
</protein>
<dbReference type="Proteomes" id="UP001220324">
    <property type="component" value="Unassembled WGS sequence"/>
</dbReference>
<feature type="non-terminal residue" evidence="4">
    <location>
        <position position="1"/>
    </location>
</feature>
<evidence type="ECO:0000313" key="5">
    <source>
        <dbReference type="Proteomes" id="UP001220324"/>
    </source>
</evidence>
<dbReference type="AlphaFoldDB" id="A0AAD6D576"/>
<feature type="chain" id="PRO_5042076275" evidence="3">
    <location>
        <begin position="24"/>
        <end position="288"/>
    </location>
</feature>
<gene>
    <name evidence="4" type="ORF">N7494_000062</name>
</gene>
<dbReference type="EMBL" id="JAQIZZ010000001">
    <property type="protein sequence ID" value="KAJ5556147.1"/>
    <property type="molecule type" value="Genomic_DNA"/>
</dbReference>
<keyword evidence="2" id="KW-1133">Transmembrane helix</keyword>
<feature type="region of interest" description="Disordered" evidence="1">
    <location>
        <begin position="170"/>
        <end position="200"/>
    </location>
</feature>
<keyword evidence="2" id="KW-0472">Membrane</keyword>
<feature type="signal peptide" evidence="3">
    <location>
        <begin position="1"/>
        <end position="23"/>
    </location>
</feature>
<feature type="transmembrane region" description="Helical" evidence="2">
    <location>
        <begin position="205"/>
        <end position="228"/>
    </location>
</feature>
<keyword evidence="2" id="KW-0812">Transmembrane</keyword>
<dbReference type="CDD" id="cd12087">
    <property type="entry name" value="TM_EGFR-like"/>
    <property type="match status" value="1"/>
</dbReference>